<evidence type="ECO:0000313" key="9">
    <source>
        <dbReference type="EMBL" id="KAK3932817.1"/>
    </source>
</evidence>
<feature type="compositionally biased region" description="Polar residues" evidence="7">
    <location>
        <begin position="503"/>
        <end position="515"/>
    </location>
</feature>
<feature type="region of interest" description="Disordered" evidence="7">
    <location>
        <begin position="595"/>
        <end position="618"/>
    </location>
</feature>
<keyword evidence="10" id="KW-1185">Reference proteome</keyword>
<gene>
    <name evidence="9" type="ORF">KUF71_014794</name>
</gene>
<evidence type="ECO:0000256" key="3">
    <source>
        <dbReference type="ARBA" id="ARBA00023155"/>
    </source>
</evidence>
<dbReference type="PROSITE" id="PS50071">
    <property type="entry name" value="HOMEOBOX_2"/>
    <property type="match status" value="1"/>
</dbReference>
<feature type="DNA-binding region" description="Homeobox" evidence="5">
    <location>
        <begin position="537"/>
        <end position="596"/>
    </location>
</feature>
<dbReference type="FunFam" id="1.10.10.60:FF:000252">
    <property type="entry name" value="Retinal homeobox protein Rx-B"/>
    <property type="match status" value="1"/>
</dbReference>
<dbReference type="InterPro" id="IPR001356">
    <property type="entry name" value="HD"/>
</dbReference>
<dbReference type="AlphaFoldDB" id="A0AAE1I3L4"/>
<dbReference type="InterPro" id="IPR017970">
    <property type="entry name" value="Homeobox_CS"/>
</dbReference>
<feature type="compositionally biased region" description="Pro residues" evidence="7">
    <location>
        <begin position="120"/>
        <end position="130"/>
    </location>
</feature>
<dbReference type="SMART" id="SM00389">
    <property type="entry name" value="HOX"/>
    <property type="match status" value="1"/>
</dbReference>
<sequence>MEGPSGAEPLQQPGSSPAAARGDEAGDVVCWPRTAPAAASRRGRTRPSASPWWWSPRARAGLSRARRRPTGDLVRPPPPPPRQPGTAPLNALNKSRVAGQFIRQIVTSAENCINANPQPVVDPAPAPSAWPGPGRAGRRGAAAAVLCDVWLTLAPREMTLAHPSARARAPTAPHQLVLACLPASTKHPADLYLPLPQEPQESSAGEAAAAPSPSSSSSSCKLLLLSAAPPVKRDVAKAVAEAQQAQQLVQQAVEVNGDVGAPIVLTVPGGVVASSGPGAPAANPVVIAPGEYIALEDEPPGDGDSPGAPCEIPSATIDRWRVSAALSGWSTCVWADDPGDPGGDPGPGSATVAAEGYSYAMDGALAGGPFDDAIFTDFGPCGGAGAGPLLSGAGAGKQDARGHHQVGDKVMMSDMMLGLPSMSPHHMNNNNSTSNNNNKMEGGQQQHLHGLGGLGSAGLHEVGQGLYHQDQGQPAVSSPGHGHGSKAGGADVHHQPGEYNALSRASTGISSEAEQSTPKKSESKSSKNKTDNNGIKKKKTRTTFTAYQLEELERAFERAPYPDVFAREELALKLNLSESRVQVWFQNRRAKWRKREPPRKTGYLGSGTSSPSLGSPFSSLGGGLGGGLSGGLNAFPPAAPAPAPAPHSVPLSSDPWSSYAQYDLNLPYASTFSSPGSASSYGYG</sequence>
<dbReference type="InterPro" id="IPR050649">
    <property type="entry name" value="Paired_Homeobox_TFs"/>
</dbReference>
<feature type="compositionally biased region" description="Basic and acidic residues" evidence="7">
    <location>
        <begin position="517"/>
        <end position="530"/>
    </location>
</feature>
<dbReference type="PANTHER" id="PTHR24329:SF543">
    <property type="entry name" value="FI01017P-RELATED"/>
    <property type="match status" value="1"/>
</dbReference>
<dbReference type="PANTHER" id="PTHR24329">
    <property type="entry name" value="HOMEOBOX PROTEIN ARISTALESS"/>
    <property type="match status" value="1"/>
</dbReference>
<feature type="compositionally biased region" description="Low complexity" evidence="7">
    <location>
        <begin position="421"/>
        <end position="449"/>
    </location>
</feature>
<dbReference type="SUPFAM" id="SSF46689">
    <property type="entry name" value="Homeodomain-like"/>
    <property type="match status" value="1"/>
</dbReference>
<protein>
    <submittedName>
        <fullName evidence="9">Retinal homeobox protein Rx2</fullName>
    </submittedName>
</protein>
<name>A0AAE1I3L4_9NEOP</name>
<reference evidence="9" key="1">
    <citation type="submission" date="2021-07" db="EMBL/GenBank/DDBJ databases">
        <authorList>
            <person name="Catto M.A."/>
            <person name="Jacobson A."/>
            <person name="Kennedy G."/>
            <person name="Labadie P."/>
            <person name="Hunt B.G."/>
            <person name="Srinivasan R."/>
        </authorList>
    </citation>
    <scope>NUCLEOTIDE SEQUENCE</scope>
    <source>
        <strain evidence="9">PL_HMW_Pooled</strain>
        <tissue evidence="9">Head</tissue>
    </source>
</reference>
<feature type="compositionally biased region" description="Low complexity" evidence="7">
    <location>
        <begin position="602"/>
        <end position="618"/>
    </location>
</feature>
<evidence type="ECO:0000256" key="1">
    <source>
        <dbReference type="ARBA" id="ARBA00004123"/>
    </source>
</evidence>
<evidence type="ECO:0000313" key="10">
    <source>
        <dbReference type="Proteomes" id="UP001219518"/>
    </source>
</evidence>
<evidence type="ECO:0000256" key="2">
    <source>
        <dbReference type="ARBA" id="ARBA00023125"/>
    </source>
</evidence>
<dbReference type="CDD" id="cd00086">
    <property type="entry name" value="homeodomain"/>
    <property type="match status" value="1"/>
</dbReference>
<dbReference type="GO" id="GO:0000981">
    <property type="term" value="F:DNA-binding transcription factor activity, RNA polymerase II-specific"/>
    <property type="evidence" value="ECO:0007669"/>
    <property type="project" value="InterPro"/>
</dbReference>
<evidence type="ECO:0000259" key="8">
    <source>
        <dbReference type="PROSITE" id="PS50071"/>
    </source>
</evidence>
<dbReference type="GO" id="GO:0005634">
    <property type="term" value="C:nucleus"/>
    <property type="evidence" value="ECO:0007669"/>
    <property type="project" value="UniProtKB-SubCell"/>
</dbReference>
<keyword evidence="4 5" id="KW-0539">Nucleus</keyword>
<dbReference type="Gene3D" id="1.10.10.60">
    <property type="entry name" value="Homeodomain-like"/>
    <property type="match status" value="1"/>
</dbReference>
<comment type="caution">
    <text evidence="9">The sequence shown here is derived from an EMBL/GenBank/DDBJ whole genome shotgun (WGS) entry which is preliminary data.</text>
</comment>
<feature type="region of interest" description="Disordered" evidence="7">
    <location>
        <begin position="115"/>
        <end position="137"/>
    </location>
</feature>
<evidence type="ECO:0000256" key="4">
    <source>
        <dbReference type="ARBA" id="ARBA00023242"/>
    </source>
</evidence>
<dbReference type="PROSITE" id="PS00027">
    <property type="entry name" value="HOMEOBOX_1"/>
    <property type="match status" value="1"/>
</dbReference>
<comment type="subcellular location">
    <subcellularLocation>
        <location evidence="1 5 6">Nucleus</location>
    </subcellularLocation>
</comment>
<dbReference type="EMBL" id="JAHWGI010001440">
    <property type="protein sequence ID" value="KAK3932817.1"/>
    <property type="molecule type" value="Genomic_DNA"/>
</dbReference>
<evidence type="ECO:0000256" key="5">
    <source>
        <dbReference type="PROSITE-ProRule" id="PRU00108"/>
    </source>
</evidence>
<dbReference type="GO" id="GO:0000977">
    <property type="term" value="F:RNA polymerase II transcription regulatory region sequence-specific DNA binding"/>
    <property type="evidence" value="ECO:0007669"/>
    <property type="project" value="TreeGrafter"/>
</dbReference>
<proteinExistence type="predicted"/>
<dbReference type="InterPro" id="IPR009057">
    <property type="entry name" value="Homeodomain-like_sf"/>
</dbReference>
<reference evidence="9" key="2">
    <citation type="journal article" date="2023" name="BMC Genomics">
        <title>Pest status, molecular evolution, and epigenetic factors derived from the genome assembly of Frankliniella fusca, a thysanopteran phytovirus vector.</title>
        <authorList>
            <person name="Catto M.A."/>
            <person name="Labadie P.E."/>
            <person name="Jacobson A.L."/>
            <person name="Kennedy G.G."/>
            <person name="Srinivasan R."/>
            <person name="Hunt B.G."/>
        </authorList>
    </citation>
    <scope>NUCLEOTIDE SEQUENCE</scope>
    <source>
        <strain evidence="9">PL_HMW_Pooled</strain>
    </source>
</reference>
<keyword evidence="3 5" id="KW-0371">Homeobox</keyword>
<feature type="domain" description="Homeobox" evidence="8">
    <location>
        <begin position="535"/>
        <end position="595"/>
    </location>
</feature>
<accession>A0AAE1I3L4</accession>
<dbReference type="Proteomes" id="UP001219518">
    <property type="component" value="Unassembled WGS sequence"/>
</dbReference>
<feature type="compositionally biased region" description="Low complexity" evidence="7">
    <location>
        <begin position="202"/>
        <end position="217"/>
    </location>
</feature>
<feature type="region of interest" description="Disordered" evidence="7">
    <location>
        <begin position="1"/>
        <end position="91"/>
    </location>
</feature>
<evidence type="ECO:0000256" key="7">
    <source>
        <dbReference type="SAM" id="MobiDB-lite"/>
    </source>
</evidence>
<feature type="region of interest" description="Disordered" evidence="7">
    <location>
        <begin position="193"/>
        <end position="217"/>
    </location>
</feature>
<keyword evidence="2 5" id="KW-0238">DNA-binding</keyword>
<dbReference type="Pfam" id="PF00046">
    <property type="entry name" value="Homeodomain"/>
    <property type="match status" value="1"/>
</dbReference>
<feature type="region of interest" description="Disordered" evidence="7">
    <location>
        <begin position="421"/>
        <end position="539"/>
    </location>
</feature>
<organism evidence="9 10">
    <name type="scientific">Frankliniella fusca</name>
    <dbReference type="NCBI Taxonomy" id="407009"/>
    <lineage>
        <taxon>Eukaryota</taxon>
        <taxon>Metazoa</taxon>
        <taxon>Ecdysozoa</taxon>
        <taxon>Arthropoda</taxon>
        <taxon>Hexapoda</taxon>
        <taxon>Insecta</taxon>
        <taxon>Pterygota</taxon>
        <taxon>Neoptera</taxon>
        <taxon>Paraneoptera</taxon>
        <taxon>Thysanoptera</taxon>
        <taxon>Terebrantia</taxon>
        <taxon>Thripoidea</taxon>
        <taxon>Thripidae</taxon>
        <taxon>Frankliniella</taxon>
    </lineage>
</organism>
<evidence type="ECO:0000256" key="6">
    <source>
        <dbReference type="RuleBase" id="RU000682"/>
    </source>
</evidence>